<feature type="compositionally biased region" description="Basic and acidic residues" evidence="1">
    <location>
        <begin position="489"/>
        <end position="511"/>
    </location>
</feature>
<proteinExistence type="predicted"/>
<feature type="transmembrane region" description="Helical" evidence="2">
    <location>
        <begin position="855"/>
        <end position="877"/>
    </location>
</feature>
<dbReference type="RefSeq" id="WP_179810390.1">
    <property type="nucleotide sequence ID" value="NZ_JACCHL010000001.1"/>
</dbReference>
<evidence type="ECO:0000313" key="3">
    <source>
        <dbReference type="EMBL" id="NYH53379.1"/>
    </source>
</evidence>
<keyword evidence="2" id="KW-0472">Membrane</keyword>
<evidence type="ECO:0000313" key="4">
    <source>
        <dbReference type="Proteomes" id="UP000584931"/>
    </source>
</evidence>
<keyword evidence="2" id="KW-0812">Transmembrane</keyword>
<feature type="region of interest" description="Disordered" evidence="1">
    <location>
        <begin position="1"/>
        <end position="831"/>
    </location>
</feature>
<gene>
    <name evidence="3" type="ORF">HNR06_002968</name>
</gene>
<feature type="compositionally biased region" description="Low complexity" evidence="1">
    <location>
        <begin position="191"/>
        <end position="213"/>
    </location>
</feature>
<feature type="compositionally biased region" description="Gly residues" evidence="1">
    <location>
        <begin position="334"/>
        <end position="343"/>
    </location>
</feature>
<feature type="compositionally biased region" description="Low complexity" evidence="1">
    <location>
        <begin position="430"/>
        <end position="440"/>
    </location>
</feature>
<feature type="compositionally biased region" description="Basic and acidic residues" evidence="1">
    <location>
        <begin position="21"/>
        <end position="30"/>
    </location>
</feature>
<feature type="compositionally biased region" description="Low complexity" evidence="1">
    <location>
        <begin position="755"/>
        <end position="766"/>
    </location>
</feature>
<feature type="compositionally biased region" description="Basic and acidic residues" evidence="1">
    <location>
        <begin position="1"/>
        <end position="12"/>
    </location>
</feature>
<feature type="transmembrane region" description="Helical" evidence="2">
    <location>
        <begin position="898"/>
        <end position="922"/>
    </location>
</feature>
<feature type="compositionally biased region" description="Acidic residues" evidence="1">
    <location>
        <begin position="770"/>
        <end position="792"/>
    </location>
</feature>
<feature type="compositionally biased region" description="Polar residues" evidence="1">
    <location>
        <begin position="371"/>
        <end position="395"/>
    </location>
</feature>
<comment type="caution">
    <text evidence="3">The sequence shown here is derived from an EMBL/GenBank/DDBJ whole genome shotgun (WGS) entry which is preliminary data.</text>
</comment>
<dbReference type="Proteomes" id="UP000584931">
    <property type="component" value="Unassembled WGS sequence"/>
</dbReference>
<feature type="compositionally biased region" description="Low complexity" evidence="1">
    <location>
        <begin position="141"/>
        <end position="154"/>
    </location>
</feature>
<keyword evidence="2" id="KW-1133">Transmembrane helix</keyword>
<reference evidence="3 4" key="1">
    <citation type="submission" date="2020-07" db="EMBL/GenBank/DDBJ databases">
        <title>Sequencing the genomes of 1000 actinobacteria strains.</title>
        <authorList>
            <person name="Klenk H.-P."/>
        </authorList>
    </citation>
    <scope>NUCLEOTIDE SEQUENCE [LARGE SCALE GENOMIC DNA]</scope>
    <source>
        <strain evidence="3 4">DSM 45278</strain>
    </source>
</reference>
<feature type="compositionally biased region" description="Basic and acidic residues" evidence="1">
    <location>
        <begin position="120"/>
        <end position="133"/>
    </location>
</feature>
<dbReference type="AlphaFoldDB" id="A0A7Y9XCP3"/>
<protein>
    <recommendedName>
        <fullName evidence="5">DUF4190 domain-containing protein</fullName>
    </recommendedName>
</protein>
<organism evidence="3 4">
    <name type="scientific">Nocardiopsis sinuspersici</name>
    <dbReference type="NCBI Taxonomy" id="501010"/>
    <lineage>
        <taxon>Bacteria</taxon>
        <taxon>Bacillati</taxon>
        <taxon>Actinomycetota</taxon>
        <taxon>Actinomycetes</taxon>
        <taxon>Streptosporangiales</taxon>
        <taxon>Nocardiopsidaceae</taxon>
        <taxon>Nocardiopsis</taxon>
    </lineage>
</organism>
<accession>A0A7Y9XCP3</accession>
<dbReference type="EMBL" id="JACCHL010000001">
    <property type="protein sequence ID" value="NYH53379.1"/>
    <property type="molecule type" value="Genomic_DNA"/>
</dbReference>
<evidence type="ECO:0000256" key="1">
    <source>
        <dbReference type="SAM" id="MobiDB-lite"/>
    </source>
</evidence>
<sequence length="923" mass="95254">MTDNGGERRDSGSGDSWFKPSENRYLKQSEYEDPLEGEEAEETVFPDSGGYTGLSSSRPALVEPYPEALGGPPPSNGISYPGAGASAYQPLTRIPGEPEDPSLPSVAASARVPLPEEPAEDGREDSWSDDGPRTQEIPVLGARDSAGGAEAAPADPDEHGADSEVPAWGAPESAAPPADQPWDGGTRAWDGDVPAAAPGDGAAGGQPWDDGPGSWSSPAPETPGPEEFGGQPWQTDDTGRYEADPATARTSAADGPGALWDTPPAPESAAPGPEEFGGRPWDDGPGAWDTPSDPGYGPGSGDVDGSTRWDTAGGRPWDGDELGFPARDADAPAGGAGEPGAGGRDTAWDAPSSAYGSSDPSGTETAGGRSWDNTWEQGSPSWNEGSGAWSPTGTSAPGERSWDADDPLGGGEARERSWDADELGASSWGTDETAAATAGTDDLDAWTSPREGEDGWAGSGANEPWTAGHGDELSSPAPGQGSGNTWVFGRDDPRMPDVVREAEQRRRESAAERPGASGWEGPDTGELSAAVPASDDPLAAIADMQTRARSRSGETDEEPGEATGMFDVREGDWDDLRDPGYGRARDEGEAGYEGGSDELGYAPVRDELGYGGGPDGYGYAPVRDGRGYEGGSDELGYAPVRDELGYGGGPDGYGYAPARDGRGYEGGSDELGYAPVRDELGYDAGSGEPGYAPARDELGYDGGPDGYGYAPAPEEPGYDAGPDELGYAPAQGGRGYDGGSDELGYAPVRDELGYDAGPDEPGYAPAPEGPEYDDGPEEPGYDAGTEESEYDDGFTPADYGMSEAPAGRRRRRDPIAGDFPGFDDRPLGGDAGDPYPGYDNIDFLADTERGAVITLWLGVASLIPGVGLATALVALLVTGPKAKKEIRESRGQLDGLGLITVGTVFAVLGILVTVISVAIWLIL</sequence>
<feature type="compositionally biased region" description="Acidic residues" evidence="1">
    <location>
        <begin position="31"/>
        <end position="44"/>
    </location>
</feature>
<evidence type="ECO:0008006" key="5">
    <source>
        <dbReference type="Google" id="ProtNLM"/>
    </source>
</evidence>
<name>A0A7Y9XCP3_9ACTN</name>
<feature type="compositionally biased region" description="Polar residues" evidence="1">
    <location>
        <begin position="354"/>
        <end position="364"/>
    </location>
</feature>
<evidence type="ECO:0000256" key="2">
    <source>
        <dbReference type="SAM" id="Phobius"/>
    </source>
</evidence>
<feature type="compositionally biased region" description="Basic and acidic residues" evidence="1">
    <location>
        <begin position="567"/>
        <end position="588"/>
    </location>
</feature>